<evidence type="ECO:0000256" key="1">
    <source>
        <dbReference type="SAM" id="Phobius"/>
    </source>
</evidence>
<feature type="transmembrane region" description="Helical" evidence="1">
    <location>
        <begin position="168"/>
        <end position="190"/>
    </location>
</feature>
<dbReference type="AlphaFoldDB" id="A0A090B5M0"/>
<dbReference type="RefSeq" id="WP_000543948.1">
    <property type="nucleotide sequence ID" value="NZ_AP014649.1"/>
</dbReference>
<feature type="transmembrane region" description="Helical" evidence="1">
    <location>
        <begin position="114"/>
        <end position="131"/>
    </location>
</feature>
<gene>
    <name evidence="3" type="ORF">C5U34_02345</name>
    <name evidence="2" type="ORF">CBE85_03625</name>
</gene>
<organism evidence="2 4">
    <name type="scientific">Acinetobacter baumannii</name>
    <dbReference type="NCBI Taxonomy" id="470"/>
    <lineage>
        <taxon>Bacteria</taxon>
        <taxon>Pseudomonadati</taxon>
        <taxon>Pseudomonadota</taxon>
        <taxon>Gammaproteobacteria</taxon>
        <taxon>Moraxellales</taxon>
        <taxon>Moraxellaceae</taxon>
        <taxon>Acinetobacter</taxon>
        <taxon>Acinetobacter calcoaceticus/baumannii complex</taxon>
    </lineage>
</organism>
<keyword evidence="1" id="KW-0812">Transmembrane</keyword>
<feature type="transmembrane region" description="Helical" evidence="1">
    <location>
        <begin position="83"/>
        <end position="102"/>
    </location>
</feature>
<proteinExistence type="predicted"/>
<evidence type="ECO:0000313" key="4">
    <source>
        <dbReference type="Proteomes" id="UP000197394"/>
    </source>
</evidence>
<feature type="transmembrane region" description="Helical" evidence="1">
    <location>
        <begin position="137"/>
        <end position="156"/>
    </location>
</feature>
<protein>
    <submittedName>
        <fullName evidence="2">Uncharacterized protein</fullName>
    </submittedName>
</protein>
<keyword evidence="1" id="KW-0472">Membrane</keyword>
<dbReference type="EMBL" id="NGKM01000002">
    <property type="protein sequence ID" value="OWK68012.1"/>
    <property type="molecule type" value="Genomic_DNA"/>
</dbReference>
<dbReference type="EMBL" id="PUDN01000004">
    <property type="protein sequence ID" value="PQH55479.1"/>
    <property type="molecule type" value="Genomic_DNA"/>
</dbReference>
<feature type="transmembrane region" description="Helical" evidence="1">
    <location>
        <begin position="44"/>
        <end position="63"/>
    </location>
</feature>
<sequence>MHDVIEPSVLRTKSPFFIIAKNFFIFGLLWILSLFLYGVFYYDSYYSIFIYLISFYATYFFGYLISKPIVADLDSNTLNQVKFLSLIFFTLYYVIVPLRCFLVEIHDGLYGFRLGFGFVFPFWTLTPIFITNLKDKFYIYLCVLLCALEVIFWILFSKMSGSEFYKRPLSVAIFVSSLIFALTFPWYLSWLREIDINKWVLPFFFKEDRFISKLISWVAIGLGSCFMFLFYLFF</sequence>
<evidence type="ECO:0000313" key="2">
    <source>
        <dbReference type="EMBL" id="OWK68012.1"/>
    </source>
</evidence>
<keyword evidence="1" id="KW-1133">Transmembrane helix</keyword>
<feature type="transmembrane region" description="Helical" evidence="1">
    <location>
        <begin position="210"/>
        <end position="233"/>
    </location>
</feature>
<dbReference type="Proteomes" id="UP000239276">
    <property type="component" value="Unassembled WGS sequence"/>
</dbReference>
<reference evidence="3 5" key="2">
    <citation type="journal article" date="2018" name="J. Antimicrob. Chemother.">
        <title>Phylogenomics of colistin-susceptible and resistant XDR Acinetobacter baumannii.</title>
        <authorList>
            <person name="Mustapha M."/>
            <person name="Li B."/>
            <person name="Pacey M.P."/>
            <person name="Mettus R.T."/>
            <person name="McElheny C.L."/>
            <person name="Ernst R.K."/>
            <person name="Cooper V.S."/>
            <person name="Doi Y."/>
        </authorList>
    </citation>
    <scope>NUCLEOTIDE SEQUENCE [LARGE SCALE GENOMIC DNA]</scope>
    <source>
        <strain evidence="3 5">R20</strain>
    </source>
</reference>
<reference evidence="2 4" key="1">
    <citation type="submission" date="2017-05" db="EMBL/GenBank/DDBJ databases">
        <title>Draft genome sequence of MDR A. baumannii AB360.</title>
        <authorList>
            <person name="Wareham D.W."/>
            <person name="Bean D.C."/>
        </authorList>
    </citation>
    <scope>NUCLEOTIDE SEQUENCE [LARGE SCALE GENOMIC DNA]</scope>
    <source>
        <strain evidence="2 4">AB360</strain>
    </source>
</reference>
<name>A0A090B5M0_ACIBA</name>
<comment type="caution">
    <text evidence="2">The sequence shown here is derived from an EMBL/GenBank/DDBJ whole genome shotgun (WGS) entry which is preliminary data.</text>
</comment>
<dbReference type="Proteomes" id="UP000197394">
    <property type="component" value="Unassembled WGS sequence"/>
</dbReference>
<evidence type="ECO:0000313" key="3">
    <source>
        <dbReference type="EMBL" id="PQH55479.1"/>
    </source>
</evidence>
<evidence type="ECO:0000313" key="5">
    <source>
        <dbReference type="Proteomes" id="UP000239276"/>
    </source>
</evidence>
<accession>A0A090B5M0</accession>
<feature type="transmembrane region" description="Helical" evidence="1">
    <location>
        <begin position="16"/>
        <end position="37"/>
    </location>
</feature>